<sequence length="52" mass="5970">HAVIPKYYYVPADFVEAEQKNHGSQKRFPSNSGRDGMLFLWGQALYNIAKLL</sequence>
<organism evidence="2 3">
    <name type="scientific">Cirrhinus mrigala</name>
    <name type="common">Mrigala</name>
    <dbReference type="NCBI Taxonomy" id="683832"/>
    <lineage>
        <taxon>Eukaryota</taxon>
        <taxon>Metazoa</taxon>
        <taxon>Chordata</taxon>
        <taxon>Craniata</taxon>
        <taxon>Vertebrata</taxon>
        <taxon>Euteleostomi</taxon>
        <taxon>Actinopterygii</taxon>
        <taxon>Neopterygii</taxon>
        <taxon>Teleostei</taxon>
        <taxon>Ostariophysi</taxon>
        <taxon>Cypriniformes</taxon>
        <taxon>Cyprinidae</taxon>
        <taxon>Labeoninae</taxon>
        <taxon>Labeonini</taxon>
        <taxon>Cirrhinus</taxon>
    </lineage>
</organism>
<name>A0ABD0QSI8_CIRMR</name>
<comment type="caution">
    <text evidence="2">The sequence shown here is derived from an EMBL/GenBank/DDBJ whole genome shotgun (WGS) entry which is preliminary data.</text>
</comment>
<dbReference type="PANTHER" id="PTHR10749:SF8">
    <property type="entry name" value="PHOSPHORYLASE B KINASE REGULATORY SUBUNIT BETA"/>
    <property type="match status" value="1"/>
</dbReference>
<dbReference type="AlphaFoldDB" id="A0ABD0QSI8"/>
<dbReference type="EMBL" id="JAMKFB020000007">
    <property type="protein sequence ID" value="KAL0188787.1"/>
    <property type="molecule type" value="Genomic_DNA"/>
</dbReference>
<feature type="non-terminal residue" evidence="2">
    <location>
        <position position="52"/>
    </location>
</feature>
<dbReference type="PANTHER" id="PTHR10749">
    <property type="entry name" value="PHOSPHORYLASE B KINASE REGULATORY SUBUNIT"/>
    <property type="match status" value="1"/>
</dbReference>
<keyword evidence="1" id="KW-1003">Cell membrane</keyword>
<reference evidence="2 3" key="1">
    <citation type="submission" date="2024-05" db="EMBL/GenBank/DDBJ databases">
        <title>Genome sequencing and assembly of Indian major carp, Cirrhinus mrigala (Hamilton, 1822).</title>
        <authorList>
            <person name="Mohindra V."/>
            <person name="Chowdhury L.M."/>
            <person name="Lal K."/>
            <person name="Jena J.K."/>
        </authorList>
    </citation>
    <scope>NUCLEOTIDE SEQUENCE [LARGE SCALE GENOMIC DNA]</scope>
    <source>
        <strain evidence="2">CM1030</strain>
        <tissue evidence="2">Blood</tissue>
    </source>
</reference>
<evidence type="ECO:0000313" key="2">
    <source>
        <dbReference type="EMBL" id="KAL0188787.1"/>
    </source>
</evidence>
<dbReference type="GO" id="GO:0005516">
    <property type="term" value="F:calmodulin binding"/>
    <property type="evidence" value="ECO:0007669"/>
    <property type="project" value="UniProtKB-KW"/>
</dbReference>
<dbReference type="GO" id="GO:0005886">
    <property type="term" value="C:plasma membrane"/>
    <property type="evidence" value="ECO:0007669"/>
    <property type="project" value="UniProtKB-SubCell"/>
</dbReference>
<accession>A0ABD0QSI8</accession>
<keyword evidence="1" id="KW-0119">Carbohydrate metabolism</keyword>
<dbReference type="Proteomes" id="UP001529510">
    <property type="component" value="Unassembled WGS sequence"/>
</dbReference>
<keyword evidence="3" id="KW-1185">Reference proteome</keyword>
<comment type="similarity">
    <text evidence="1">Belongs to the phosphorylase b kinase regulatory chain family.</text>
</comment>
<keyword evidence="1" id="KW-0321">Glycogen metabolism</keyword>
<dbReference type="GO" id="GO:0005977">
    <property type="term" value="P:glycogen metabolic process"/>
    <property type="evidence" value="ECO:0007669"/>
    <property type="project" value="UniProtKB-KW"/>
</dbReference>
<evidence type="ECO:0000256" key="1">
    <source>
        <dbReference type="RuleBase" id="RU364123"/>
    </source>
</evidence>
<keyword evidence="1" id="KW-0472">Membrane</keyword>
<comment type="pathway">
    <text evidence="1">Glycan biosynthesis; glycogen metabolism.</text>
</comment>
<feature type="non-terminal residue" evidence="2">
    <location>
        <position position="1"/>
    </location>
</feature>
<keyword evidence="1" id="KW-0636">Prenylation</keyword>
<comment type="function">
    <text evidence="1">Phosphorylase b kinase catalyzes the phosphorylation of serine in certain substrates, including troponin I.</text>
</comment>
<proteinExistence type="inferred from homology"/>
<gene>
    <name evidence="2" type="ORF">M9458_015886</name>
</gene>
<dbReference type="InterPro" id="IPR008734">
    <property type="entry name" value="PHK_A/B_su"/>
</dbReference>
<keyword evidence="1" id="KW-0449">Lipoprotein</keyword>
<comment type="subcellular location">
    <subcellularLocation>
        <location evidence="1">Cell membrane</location>
        <topology evidence="1">Lipid-anchor</topology>
        <orientation evidence="1">Cytoplasmic side</orientation>
    </subcellularLocation>
</comment>
<protein>
    <recommendedName>
        <fullName evidence="1">Phosphorylase b kinase regulatory subunit</fullName>
    </recommendedName>
</protein>
<keyword evidence="1" id="KW-0112">Calmodulin-binding</keyword>
<evidence type="ECO:0000313" key="3">
    <source>
        <dbReference type="Proteomes" id="UP001529510"/>
    </source>
</evidence>